<dbReference type="Proteomes" id="UP000177230">
    <property type="component" value="Unassembled WGS sequence"/>
</dbReference>
<organism evidence="1 2">
    <name type="scientific">Candidatus Edwardsbacteria bacterium GWF2_54_11</name>
    <dbReference type="NCBI Taxonomy" id="1817851"/>
    <lineage>
        <taxon>Bacteria</taxon>
        <taxon>Candidatus Edwardsiibacteriota</taxon>
    </lineage>
</organism>
<proteinExistence type="predicted"/>
<dbReference type="EMBL" id="MFFM01000024">
    <property type="protein sequence ID" value="OGF13191.1"/>
    <property type="molecule type" value="Genomic_DNA"/>
</dbReference>
<accession>A0A1F5RGI4</accession>
<name>A0A1F5RGI4_9BACT</name>
<evidence type="ECO:0000313" key="1">
    <source>
        <dbReference type="EMBL" id="OGF13191.1"/>
    </source>
</evidence>
<reference evidence="1 2" key="1">
    <citation type="journal article" date="2016" name="Nat. Commun.">
        <title>Thousands of microbial genomes shed light on interconnected biogeochemical processes in an aquifer system.</title>
        <authorList>
            <person name="Anantharaman K."/>
            <person name="Brown C.T."/>
            <person name="Hug L.A."/>
            <person name="Sharon I."/>
            <person name="Castelle C.J."/>
            <person name="Probst A.J."/>
            <person name="Thomas B.C."/>
            <person name="Singh A."/>
            <person name="Wilkins M.J."/>
            <person name="Karaoz U."/>
            <person name="Brodie E.L."/>
            <person name="Williams K.H."/>
            <person name="Hubbard S.S."/>
            <person name="Banfield J.F."/>
        </authorList>
    </citation>
    <scope>NUCLEOTIDE SEQUENCE [LARGE SCALE GENOMIC DNA]</scope>
</reference>
<sequence>MFKNISKIILTAILAAAPLAARENKTIKGKDYSGESRQTSVFGDQAMLKGLFSYGAAVYQFQLPAATDRIKAGLSFKNIKNKWLKIYVYNYGTAYDDLSIRNKRLSPNWRLWEATNSDGLWESRSPKYLYTTSYDGRIDYLGPQNIFKILLYADGGIPFISDGRFIIEQIILEYSTSESLLPDIITSKDVWIEGNFMLVRGVGRTKNRIDAPGYEALPKLTALRLAKVDAYKKLALALKKIPLSGGTAAIPGSQVRSTRYISDTEVEIILEVPLASLHEKK</sequence>
<comment type="caution">
    <text evidence="1">The sequence shown here is derived from an EMBL/GenBank/DDBJ whole genome shotgun (WGS) entry which is preliminary data.</text>
</comment>
<protein>
    <submittedName>
        <fullName evidence="1">Uncharacterized protein</fullName>
    </submittedName>
</protein>
<gene>
    <name evidence="1" type="ORF">A2024_09885</name>
</gene>
<evidence type="ECO:0000313" key="2">
    <source>
        <dbReference type="Proteomes" id="UP000177230"/>
    </source>
</evidence>
<dbReference type="AlphaFoldDB" id="A0A1F5RGI4"/>